<sequence>MSHNKDLGDNTGDISQCPVDEETRLKWLQQQDNSNNDSSTILSTEREISGIPRTGSNGQKWVYPSEKQFYDAMTRKNFKDTNKMDMKTVIPIHNNVNERVWNYIKKWENVTSEDAFKLLSLTSFKGDSKKITPRAWIRHYILGMDLPFDRHDWQINHKLNLSSNESINIDYVIDFYMNKQQGVYLDVRPKLNSFEGCKKRLLHFLGL</sequence>
<evidence type="ECO:0000256" key="7">
    <source>
        <dbReference type="ARBA" id="ARBA00023128"/>
    </source>
</evidence>
<dbReference type="OrthoDB" id="4243at2759"/>
<dbReference type="EMBL" id="FXLY01000011">
    <property type="protein sequence ID" value="SMN22343.1"/>
    <property type="molecule type" value="Genomic_DNA"/>
</dbReference>
<keyword evidence="4 10" id="KW-0479">Metal-binding</keyword>
<name>A0A1X7R9J8_9SACH</name>
<dbReference type="PROSITE" id="PS00822">
    <property type="entry name" value="CYTO_HEME_LYASE_2"/>
    <property type="match status" value="1"/>
</dbReference>
<feature type="region of interest" description="Disordered" evidence="11">
    <location>
        <begin position="28"/>
        <end position="50"/>
    </location>
</feature>
<keyword evidence="7 10" id="KW-0496">Mitochondrion</keyword>
<comment type="catalytic activity">
    <reaction evidence="10">
        <text>holo-[cytochrome c] = apo-[cytochrome c] + heme b</text>
        <dbReference type="Rhea" id="RHEA:22648"/>
        <dbReference type="Rhea" id="RHEA-COMP:10725"/>
        <dbReference type="Rhea" id="RHEA-COMP:10726"/>
        <dbReference type="ChEBI" id="CHEBI:29950"/>
        <dbReference type="ChEBI" id="CHEBI:60344"/>
        <dbReference type="ChEBI" id="CHEBI:83739"/>
        <dbReference type="EC" id="4.4.1.17"/>
    </reaction>
</comment>
<evidence type="ECO:0000256" key="6">
    <source>
        <dbReference type="ARBA" id="ARBA00023004"/>
    </source>
</evidence>
<dbReference type="Pfam" id="PF01265">
    <property type="entry name" value="Cyto_heme_lyase"/>
    <property type="match status" value="1"/>
</dbReference>
<evidence type="ECO:0000256" key="11">
    <source>
        <dbReference type="SAM" id="MobiDB-lite"/>
    </source>
</evidence>
<keyword evidence="5 10" id="KW-0999">Mitochondrion inner membrane</keyword>
<dbReference type="GO" id="GO:0046872">
    <property type="term" value="F:metal ion binding"/>
    <property type="evidence" value="ECO:0007669"/>
    <property type="project" value="UniProtKB-KW"/>
</dbReference>
<dbReference type="InterPro" id="IPR000511">
    <property type="entry name" value="Holocyt_c/c1_synthase"/>
</dbReference>
<organism evidence="12 13">
    <name type="scientific">Maudiozyma saulgeensis</name>
    <dbReference type="NCBI Taxonomy" id="1789683"/>
    <lineage>
        <taxon>Eukaryota</taxon>
        <taxon>Fungi</taxon>
        <taxon>Dikarya</taxon>
        <taxon>Ascomycota</taxon>
        <taxon>Saccharomycotina</taxon>
        <taxon>Saccharomycetes</taxon>
        <taxon>Saccharomycetales</taxon>
        <taxon>Saccharomycetaceae</taxon>
        <taxon>Maudiozyma</taxon>
    </lineage>
</organism>
<dbReference type="GO" id="GO:0004408">
    <property type="term" value="F:holocytochrome-c synthase activity"/>
    <property type="evidence" value="ECO:0007669"/>
    <property type="project" value="UniProtKB-EC"/>
</dbReference>
<evidence type="ECO:0000256" key="2">
    <source>
        <dbReference type="ARBA" id="ARBA00007255"/>
    </source>
</evidence>
<dbReference type="AlphaFoldDB" id="A0A1X7R9J8"/>
<comment type="function">
    <text evidence="10">Lyase that catalyzes the covalent linking of the heme group to the cytochrome C apoprotein to produce the mature functional cytochrome.</text>
</comment>
<evidence type="ECO:0000256" key="5">
    <source>
        <dbReference type="ARBA" id="ARBA00022792"/>
    </source>
</evidence>
<dbReference type="GO" id="GO:0005743">
    <property type="term" value="C:mitochondrial inner membrane"/>
    <property type="evidence" value="ECO:0007669"/>
    <property type="project" value="UniProtKB-SubCell"/>
</dbReference>
<gene>
    <name evidence="12" type="ORF">KASA_0H01364G</name>
</gene>
<keyword evidence="13" id="KW-1185">Reference proteome</keyword>
<evidence type="ECO:0000256" key="9">
    <source>
        <dbReference type="ARBA" id="ARBA00023239"/>
    </source>
</evidence>
<proteinExistence type="inferred from homology"/>
<keyword evidence="9 10" id="KW-0456">Lyase</keyword>
<comment type="subcellular location">
    <subcellularLocation>
        <location evidence="1 10">Mitochondrion inner membrane</location>
    </subcellularLocation>
</comment>
<dbReference type="Proteomes" id="UP000196158">
    <property type="component" value="Unassembled WGS sequence"/>
</dbReference>
<dbReference type="PANTHER" id="PTHR12743:SF0">
    <property type="entry name" value="HOLOCYTOCHROME C-TYPE SYNTHASE"/>
    <property type="match status" value="1"/>
</dbReference>
<dbReference type="EC" id="4.4.1.17" evidence="10"/>
<protein>
    <recommendedName>
        <fullName evidence="10">Holocytochrome c-type synthase</fullName>
        <ecNumber evidence="10">4.4.1.17</ecNumber>
    </recommendedName>
</protein>
<evidence type="ECO:0000256" key="4">
    <source>
        <dbReference type="ARBA" id="ARBA00022723"/>
    </source>
</evidence>
<dbReference type="STRING" id="1789683.A0A1X7R9J8"/>
<reference evidence="12 13" key="1">
    <citation type="submission" date="2017-04" db="EMBL/GenBank/DDBJ databases">
        <authorList>
            <person name="Afonso C.L."/>
            <person name="Miller P.J."/>
            <person name="Scott M.A."/>
            <person name="Spackman E."/>
            <person name="Goraichik I."/>
            <person name="Dimitrov K.M."/>
            <person name="Suarez D.L."/>
            <person name="Swayne D.E."/>
        </authorList>
    </citation>
    <scope>NUCLEOTIDE SEQUENCE [LARGE SCALE GENOMIC DNA]</scope>
</reference>
<feature type="compositionally biased region" description="Polar residues" evidence="11">
    <location>
        <begin position="28"/>
        <end position="43"/>
    </location>
</feature>
<dbReference type="PROSITE" id="PS00821">
    <property type="entry name" value="CYTO_HEME_LYASE_1"/>
    <property type="match status" value="1"/>
</dbReference>
<keyword evidence="8 10" id="KW-0472">Membrane</keyword>
<evidence type="ECO:0000256" key="10">
    <source>
        <dbReference type="RuleBase" id="RU363130"/>
    </source>
</evidence>
<accession>A0A1X7R9J8</accession>
<evidence type="ECO:0000313" key="12">
    <source>
        <dbReference type="EMBL" id="SMN22343.1"/>
    </source>
</evidence>
<evidence type="ECO:0000256" key="3">
    <source>
        <dbReference type="ARBA" id="ARBA00022617"/>
    </source>
</evidence>
<comment type="similarity">
    <text evidence="2 10">Belongs to the cytochrome c-type heme lyase family.</text>
</comment>
<keyword evidence="6 10" id="KW-0408">Iron</keyword>
<dbReference type="PANTHER" id="PTHR12743">
    <property type="entry name" value="CYTOCHROME C1 HEME LYASE"/>
    <property type="match status" value="1"/>
</dbReference>
<evidence type="ECO:0000256" key="8">
    <source>
        <dbReference type="ARBA" id="ARBA00023136"/>
    </source>
</evidence>
<keyword evidence="3 10" id="KW-0349">Heme</keyword>
<evidence type="ECO:0000256" key="1">
    <source>
        <dbReference type="ARBA" id="ARBA00004273"/>
    </source>
</evidence>
<evidence type="ECO:0000313" key="13">
    <source>
        <dbReference type="Proteomes" id="UP000196158"/>
    </source>
</evidence>